<proteinExistence type="predicted"/>
<protein>
    <submittedName>
        <fullName evidence="2">Uncharacterized protein</fullName>
    </submittedName>
</protein>
<feature type="transmembrane region" description="Helical" evidence="1">
    <location>
        <begin position="76"/>
        <end position="95"/>
    </location>
</feature>
<dbReference type="RefSeq" id="WP_092085604.1">
    <property type="nucleotide sequence ID" value="NZ_CP121669.1"/>
</dbReference>
<accession>A0A1G7CA62</accession>
<dbReference type="EMBL" id="FMZW01000024">
    <property type="protein sequence ID" value="SDE36207.1"/>
    <property type="molecule type" value="Genomic_DNA"/>
</dbReference>
<keyword evidence="1" id="KW-0472">Membrane</keyword>
<sequence>MSSIIPDTMLRKTPSLEPFGMLLLFGALTALPIVLTLRLVEPALVLPVLSLLLFVQAAIAAIAARVIHVRSTVANLTLWDFAGAFTFMGCAAAILGEPDQAALFFEEEAAMRPVSRP</sequence>
<reference evidence="2 3" key="1">
    <citation type="submission" date="2016-10" db="EMBL/GenBank/DDBJ databases">
        <authorList>
            <person name="de Groot N.N."/>
        </authorList>
    </citation>
    <scope>NUCLEOTIDE SEQUENCE [LARGE SCALE GENOMIC DNA]</scope>
    <source>
        <strain evidence="2 3">R5</strain>
    </source>
</reference>
<evidence type="ECO:0000313" key="2">
    <source>
        <dbReference type="EMBL" id="SDE36207.1"/>
    </source>
</evidence>
<feature type="transmembrane region" description="Helical" evidence="1">
    <location>
        <begin position="21"/>
        <end position="40"/>
    </location>
</feature>
<dbReference type="AlphaFoldDB" id="A0A1G7CA62"/>
<name>A0A1G7CA62_9BRAD</name>
<feature type="transmembrane region" description="Helical" evidence="1">
    <location>
        <begin position="46"/>
        <end position="64"/>
    </location>
</feature>
<evidence type="ECO:0000256" key="1">
    <source>
        <dbReference type="SAM" id="Phobius"/>
    </source>
</evidence>
<keyword evidence="1" id="KW-0812">Transmembrane</keyword>
<organism evidence="2 3">
    <name type="scientific">Bradyrhizobium brasilense</name>
    <dbReference type="NCBI Taxonomy" id="1419277"/>
    <lineage>
        <taxon>Bacteria</taxon>
        <taxon>Pseudomonadati</taxon>
        <taxon>Pseudomonadota</taxon>
        <taxon>Alphaproteobacteria</taxon>
        <taxon>Hyphomicrobiales</taxon>
        <taxon>Nitrobacteraceae</taxon>
        <taxon>Bradyrhizobium</taxon>
    </lineage>
</organism>
<dbReference type="Proteomes" id="UP000199245">
    <property type="component" value="Unassembled WGS sequence"/>
</dbReference>
<gene>
    <name evidence="2" type="ORF">SAMN05216337_1024103</name>
</gene>
<evidence type="ECO:0000313" key="3">
    <source>
        <dbReference type="Proteomes" id="UP000199245"/>
    </source>
</evidence>
<keyword evidence="1" id="KW-1133">Transmembrane helix</keyword>